<dbReference type="PRINTS" id="PR01718">
    <property type="entry name" value="CLAUDIN15"/>
</dbReference>
<comment type="similarity">
    <text evidence="1 8">Belongs to the claudin family.</text>
</comment>
<feature type="transmembrane region" description="Helical" evidence="8">
    <location>
        <begin position="116"/>
        <end position="140"/>
    </location>
</feature>
<dbReference type="OrthoDB" id="9933182at2759"/>
<feature type="transmembrane region" description="Helical" evidence="8">
    <location>
        <begin position="160"/>
        <end position="180"/>
    </location>
</feature>
<dbReference type="InParanoid" id="G1SYU1"/>
<dbReference type="Bgee" id="ENSOCUG00000010209">
    <property type="expression patterns" value="Expressed in liver and 14 other cell types or tissues"/>
</dbReference>
<feature type="transmembrane region" description="Helical" evidence="8">
    <location>
        <begin position="73"/>
        <end position="95"/>
    </location>
</feature>
<reference evidence="9" key="3">
    <citation type="submission" date="2025-09" db="UniProtKB">
        <authorList>
            <consortium name="Ensembl"/>
        </authorList>
    </citation>
    <scope>IDENTIFICATION</scope>
    <source>
        <strain evidence="9">Thorbecke</strain>
    </source>
</reference>
<dbReference type="eggNOG" id="ENOG502RYAR">
    <property type="taxonomic scope" value="Eukaryota"/>
</dbReference>
<dbReference type="Ensembl" id="ENSOCUT00000010204.2">
    <property type="protein sequence ID" value="ENSOCUP00000008796.2"/>
    <property type="gene ID" value="ENSOCUG00000010209.2"/>
</dbReference>
<evidence type="ECO:0000256" key="4">
    <source>
        <dbReference type="ARBA" id="ARBA00022692"/>
    </source>
</evidence>
<keyword evidence="7 8" id="KW-0472">Membrane</keyword>
<dbReference type="AlphaFoldDB" id="G1SYU1"/>
<dbReference type="STRING" id="9986.ENSOCUP00000008796"/>
<feature type="transmembrane region" description="Helical" evidence="8">
    <location>
        <begin position="7"/>
        <end position="24"/>
    </location>
</feature>
<dbReference type="GO" id="GO:0005923">
    <property type="term" value="C:bicellular tight junction"/>
    <property type="evidence" value="ECO:0007669"/>
    <property type="project" value="UniProtKB-SubCell"/>
</dbReference>
<keyword evidence="2 8" id="KW-0796">Tight junction</keyword>
<sequence>MSVAVETFGFFMAALGLLMLGVTLPNSYWRVSTVHGNVITTNTIYENLWYSCATDSLGVSNCWEFPSMLALSGYVQACRALMITAILLGFLGLFLGMVGLRCTKVGGTEPSRKAKLAATAGALHMLAGLCGMVAISWYAANITQDFFNPLYAGTKYELGPALYLGWSASLLSILGGICLCSNCCCQPREDPTTRAQLPYKASTAVMPPAASDEGDSSFGKYGKNAYV</sequence>
<dbReference type="GO" id="GO:0160187">
    <property type="term" value="F:paracellular tight junction channel activity"/>
    <property type="evidence" value="ECO:0007669"/>
    <property type="project" value="Ensembl"/>
</dbReference>
<proteinExistence type="inferred from homology"/>
<name>G1SYU1_RABIT</name>
<comment type="subcellular location">
    <subcellularLocation>
        <location evidence="8">Cell junction</location>
        <location evidence="8">Tight junction</location>
    </subcellularLocation>
    <subcellularLocation>
        <location evidence="8">Cell membrane</location>
        <topology evidence="8">Multi-pass membrane protein</topology>
    </subcellularLocation>
</comment>
<dbReference type="Gene3D" id="1.20.140.150">
    <property type="match status" value="1"/>
</dbReference>
<dbReference type="InterPro" id="IPR006187">
    <property type="entry name" value="Claudin"/>
</dbReference>
<dbReference type="RefSeq" id="XP_002722865.1">
    <property type="nucleotide sequence ID" value="XM_002722819.5"/>
</dbReference>
<reference evidence="9" key="2">
    <citation type="submission" date="2025-08" db="UniProtKB">
        <authorList>
            <consortium name="Ensembl"/>
        </authorList>
    </citation>
    <scope>IDENTIFICATION</scope>
    <source>
        <strain evidence="9">Thorbecke</strain>
    </source>
</reference>
<organism evidence="9 10">
    <name type="scientific">Oryctolagus cuniculus</name>
    <name type="common">Rabbit</name>
    <dbReference type="NCBI Taxonomy" id="9986"/>
    <lineage>
        <taxon>Eukaryota</taxon>
        <taxon>Metazoa</taxon>
        <taxon>Chordata</taxon>
        <taxon>Craniata</taxon>
        <taxon>Vertebrata</taxon>
        <taxon>Euteleostomi</taxon>
        <taxon>Mammalia</taxon>
        <taxon>Eutheria</taxon>
        <taxon>Euarchontoglires</taxon>
        <taxon>Glires</taxon>
        <taxon>Lagomorpha</taxon>
        <taxon>Leporidae</taxon>
        <taxon>Oryctolagus</taxon>
    </lineage>
</organism>
<dbReference type="InterPro" id="IPR017974">
    <property type="entry name" value="Claudin_CS"/>
</dbReference>
<accession>G1SYU1</accession>
<keyword evidence="6 8" id="KW-1133">Transmembrane helix</keyword>
<dbReference type="PANTHER" id="PTHR12002">
    <property type="entry name" value="CLAUDIN"/>
    <property type="match status" value="1"/>
</dbReference>
<dbReference type="GO" id="GO:1904729">
    <property type="term" value="P:regulation of intestinal lipid absorption"/>
    <property type="evidence" value="ECO:0007669"/>
    <property type="project" value="Ensembl"/>
</dbReference>
<dbReference type="GeneTree" id="ENSGT00940000157650"/>
<dbReference type="InterPro" id="IPR008094">
    <property type="entry name" value="Claudin15"/>
</dbReference>
<dbReference type="PRINTS" id="PR01077">
    <property type="entry name" value="CLAUDIN"/>
</dbReference>
<dbReference type="GeneID" id="100357702"/>
<protein>
    <recommendedName>
        <fullName evidence="8">Claudin</fullName>
    </recommendedName>
</protein>
<dbReference type="OMA" id="SNCWEFP"/>
<keyword evidence="3 8" id="KW-1003">Cell membrane</keyword>
<evidence type="ECO:0000256" key="6">
    <source>
        <dbReference type="ARBA" id="ARBA00022989"/>
    </source>
</evidence>
<reference evidence="9 10" key="1">
    <citation type="journal article" date="2011" name="Nature">
        <title>A high-resolution map of human evolutionary constraint using 29 mammals.</title>
        <authorList>
            <person name="Lindblad-Toh K."/>
            <person name="Garber M."/>
            <person name="Zuk O."/>
            <person name="Lin M.F."/>
            <person name="Parker B.J."/>
            <person name="Washietl S."/>
            <person name="Kheradpour P."/>
            <person name="Ernst J."/>
            <person name="Jordan G."/>
            <person name="Mauceli E."/>
            <person name="Ward L.D."/>
            <person name="Lowe C.B."/>
            <person name="Holloway A.K."/>
            <person name="Clamp M."/>
            <person name="Gnerre S."/>
            <person name="Alfoldi J."/>
            <person name="Beal K."/>
            <person name="Chang J."/>
            <person name="Clawson H."/>
            <person name="Cuff J."/>
            <person name="Di Palma F."/>
            <person name="Fitzgerald S."/>
            <person name="Flicek P."/>
            <person name="Guttman M."/>
            <person name="Hubisz M.J."/>
            <person name="Jaffe D.B."/>
            <person name="Jungreis I."/>
            <person name="Kent W.J."/>
            <person name="Kostka D."/>
            <person name="Lara M."/>
            <person name="Martins A.L."/>
            <person name="Massingham T."/>
            <person name="Moltke I."/>
            <person name="Raney B.J."/>
            <person name="Rasmussen M.D."/>
            <person name="Robinson J."/>
            <person name="Stark A."/>
            <person name="Vilella A.J."/>
            <person name="Wen J."/>
            <person name="Xie X."/>
            <person name="Zody M.C."/>
            <person name="Baldwin J."/>
            <person name="Bloom T."/>
            <person name="Chin C.W."/>
            <person name="Heiman D."/>
            <person name="Nicol R."/>
            <person name="Nusbaum C."/>
            <person name="Young S."/>
            <person name="Wilkinson J."/>
            <person name="Worley K.C."/>
            <person name="Kovar C.L."/>
            <person name="Muzny D.M."/>
            <person name="Gibbs R.A."/>
            <person name="Cree A."/>
            <person name="Dihn H.H."/>
            <person name="Fowler G."/>
            <person name="Jhangiani S."/>
            <person name="Joshi V."/>
            <person name="Lee S."/>
            <person name="Lewis L.R."/>
            <person name="Nazareth L.V."/>
            <person name="Okwuonu G."/>
            <person name="Santibanez J."/>
            <person name="Warren W.C."/>
            <person name="Mardis E.R."/>
            <person name="Weinstock G.M."/>
            <person name="Wilson R.K."/>
            <person name="Delehaunty K."/>
            <person name="Dooling D."/>
            <person name="Fronik C."/>
            <person name="Fulton L."/>
            <person name="Fulton B."/>
            <person name="Graves T."/>
            <person name="Minx P."/>
            <person name="Sodergren E."/>
            <person name="Birney E."/>
            <person name="Margulies E.H."/>
            <person name="Herrero J."/>
            <person name="Green E.D."/>
            <person name="Haussler D."/>
            <person name="Siepel A."/>
            <person name="Goldman N."/>
            <person name="Pollard K.S."/>
            <person name="Pedersen J.S."/>
            <person name="Lander E.S."/>
            <person name="Kellis M."/>
        </authorList>
    </citation>
    <scope>NUCLEOTIDE SEQUENCE [LARGE SCALE GENOMIC DNA]</scope>
    <source>
        <strain evidence="10">Thorbecke</strain>
    </source>
</reference>
<comment type="function">
    <text evidence="8">Claudins function as major constituents of the tight junction complexes that regulate the permeability of epithelia.</text>
</comment>
<evidence type="ECO:0000256" key="2">
    <source>
        <dbReference type="ARBA" id="ARBA00022427"/>
    </source>
</evidence>
<evidence type="ECO:0000256" key="7">
    <source>
        <dbReference type="ARBA" id="ARBA00023136"/>
    </source>
</evidence>
<keyword evidence="4 8" id="KW-0812">Transmembrane</keyword>
<dbReference type="GO" id="GO:1903985">
    <property type="term" value="P:regulation of intestinal D-glucose absorption"/>
    <property type="evidence" value="ECO:0007669"/>
    <property type="project" value="Ensembl"/>
</dbReference>
<evidence type="ECO:0000256" key="3">
    <source>
        <dbReference type="ARBA" id="ARBA00022475"/>
    </source>
</evidence>
<dbReference type="Pfam" id="PF00822">
    <property type="entry name" value="PMP22_Claudin"/>
    <property type="match status" value="1"/>
</dbReference>
<dbReference type="RefSeq" id="XP_051693945.1">
    <property type="nucleotide sequence ID" value="XM_051837985.2"/>
</dbReference>
<dbReference type="KEGG" id="ocu:100357702"/>
<evidence type="ECO:0000256" key="8">
    <source>
        <dbReference type="RuleBase" id="RU060637"/>
    </source>
</evidence>
<evidence type="ECO:0000256" key="1">
    <source>
        <dbReference type="ARBA" id="ARBA00008295"/>
    </source>
</evidence>
<keyword evidence="10" id="KW-1185">Reference proteome</keyword>
<dbReference type="PaxDb" id="9986-ENSOCUP00000008796"/>
<gene>
    <name evidence="9" type="primary">CLDN15</name>
</gene>
<dbReference type="Proteomes" id="UP000001811">
    <property type="component" value="Unplaced"/>
</dbReference>
<dbReference type="InterPro" id="IPR004031">
    <property type="entry name" value="PMP22/EMP/MP20/Claudin"/>
</dbReference>
<dbReference type="SMR" id="G1SYU1"/>
<evidence type="ECO:0000313" key="10">
    <source>
        <dbReference type="Proteomes" id="UP000001811"/>
    </source>
</evidence>
<keyword evidence="5 8" id="KW-0965">Cell junction</keyword>
<dbReference type="GO" id="GO:0016328">
    <property type="term" value="C:lateral plasma membrane"/>
    <property type="evidence" value="ECO:0007669"/>
    <property type="project" value="Ensembl"/>
</dbReference>
<dbReference type="FunCoup" id="G1SYU1">
    <property type="interactions" value="38"/>
</dbReference>
<dbReference type="CTD" id="24146"/>
<evidence type="ECO:0000256" key="5">
    <source>
        <dbReference type="ARBA" id="ARBA00022949"/>
    </source>
</evidence>
<evidence type="ECO:0000313" key="9">
    <source>
        <dbReference type="Ensembl" id="ENSOCUP00000008796.2"/>
    </source>
</evidence>
<dbReference type="GO" id="GO:0005198">
    <property type="term" value="F:structural molecule activity"/>
    <property type="evidence" value="ECO:0007669"/>
    <property type="project" value="InterPro"/>
</dbReference>
<dbReference type="GO" id="GO:0160184">
    <property type="term" value="P:paracellular transport"/>
    <property type="evidence" value="ECO:0007669"/>
    <property type="project" value="Ensembl"/>
</dbReference>
<dbReference type="FunFam" id="1.20.140.150:FF:000001">
    <property type="entry name" value="Claudin"/>
    <property type="match status" value="1"/>
</dbReference>
<dbReference type="HOGENOM" id="CLU_076370_0_2_1"/>
<dbReference type="PROSITE" id="PS01346">
    <property type="entry name" value="CLAUDIN"/>
    <property type="match status" value="1"/>
</dbReference>